<name>A0A934R4U9_9BACT</name>
<keyword evidence="8" id="KW-1185">Reference proteome</keyword>
<comment type="caution">
    <text evidence="7">The sequence shown here is derived from an EMBL/GenBank/DDBJ whole genome shotgun (WGS) entry which is preliminary data.</text>
</comment>
<feature type="transmembrane region" description="Helical" evidence="6">
    <location>
        <begin position="78"/>
        <end position="101"/>
    </location>
</feature>
<evidence type="ECO:0000256" key="5">
    <source>
        <dbReference type="ARBA" id="ARBA00023136"/>
    </source>
</evidence>
<evidence type="ECO:0000256" key="1">
    <source>
        <dbReference type="ARBA" id="ARBA00004651"/>
    </source>
</evidence>
<gene>
    <name evidence="7" type="ORF">JIN84_06270</name>
</gene>
<dbReference type="GO" id="GO:0005886">
    <property type="term" value="C:plasma membrane"/>
    <property type="evidence" value="ECO:0007669"/>
    <property type="project" value="UniProtKB-SubCell"/>
</dbReference>
<accession>A0A934R4U9</accession>
<evidence type="ECO:0000256" key="3">
    <source>
        <dbReference type="ARBA" id="ARBA00022692"/>
    </source>
</evidence>
<sequence>MADNPEAIKKSLRLYMLIGAVLFGGTCLTVAVAWFEFLDFGQHGFDKWDAIIGLMIATTKAMFVAFIFMHLNHEKKAVYWLFGSGLCMVCSLAFLSALAIFDPINDPLFYGKESKTPLILLSPTHR</sequence>
<evidence type="ECO:0000256" key="6">
    <source>
        <dbReference type="SAM" id="Phobius"/>
    </source>
</evidence>
<dbReference type="EMBL" id="JAENIK010000006">
    <property type="protein sequence ID" value="MBK1815209.1"/>
    <property type="molecule type" value="Genomic_DNA"/>
</dbReference>
<feature type="transmembrane region" description="Helical" evidence="6">
    <location>
        <begin position="12"/>
        <end position="35"/>
    </location>
</feature>
<dbReference type="InterPro" id="IPR005171">
    <property type="entry name" value="Cyt_c_oxidase_su4_prok"/>
</dbReference>
<protein>
    <submittedName>
        <fullName evidence="7">Cytochrome C oxidase subunit IV family protein</fullName>
    </submittedName>
</protein>
<comment type="subcellular location">
    <subcellularLocation>
        <location evidence="1">Cell membrane</location>
        <topology evidence="1">Multi-pass membrane protein</topology>
    </subcellularLocation>
</comment>
<proteinExistence type="predicted"/>
<feature type="transmembrane region" description="Helical" evidence="6">
    <location>
        <begin position="50"/>
        <end position="71"/>
    </location>
</feature>
<keyword evidence="4 6" id="KW-1133">Transmembrane helix</keyword>
<keyword evidence="5 6" id="KW-0472">Membrane</keyword>
<dbReference type="Proteomes" id="UP000600139">
    <property type="component" value="Unassembled WGS sequence"/>
</dbReference>
<evidence type="ECO:0000313" key="7">
    <source>
        <dbReference type="EMBL" id="MBK1815209.1"/>
    </source>
</evidence>
<keyword evidence="2" id="KW-1003">Cell membrane</keyword>
<dbReference type="AlphaFoldDB" id="A0A934R4U9"/>
<reference evidence="7" key="1">
    <citation type="submission" date="2021-01" db="EMBL/GenBank/DDBJ databases">
        <title>Modified the classification status of verrucomicrobia.</title>
        <authorList>
            <person name="Feng X."/>
        </authorList>
    </citation>
    <scope>NUCLEOTIDE SEQUENCE</scope>
    <source>
        <strain evidence="7">JCM 18052</strain>
    </source>
</reference>
<dbReference type="Pfam" id="PF03626">
    <property type="entry name" value="COX4_pro"/>
    <property type="match status" value="1"/>
</dbReference>
<evidence type="ECO:0000313" key="8">
    <source>
        <dbReference type="Proteomes" id="UP000600139"/>
    </source>
</evidence>
<organism evidence="7 8">
    <name type="scientific">Luteolibacter yonseiensis</name>
    <dbReference type="NCBI Taxonomy" id="1144680"/>
    <lineage>
        <taxon>Bacteria</taxon>
        <taxon>Pseudomonadati</taxon>
        <taxon>Verrucomicrobiota</taxon>
        <taxon>Verrucomicrobiia</taxon>
        <taxon>Verrucomicrobiales</taxon>
        <taxon>Verrucomicrobiaceae</taxon>
        <taxon>Luteolibacter</taxon>
    </lineage>
</organism>
<keyword evidence="3 6" id="KW-0812">Transmembrane</keyword>
<evidence type="ECO:0000256" key="2">
    <source>
        <dbReference type="ARBA" id="ARBA00022475"/>
    </source>
</evidence>
<dbReference type="RefSeq" id="WP_200350178.1">
    <property type="nucleotide sequence ID" value="NZ_BAABHZ010000011.1"/>
</dbReference>
<evidence type="ECO:0000256" key="4">
    <source>
        <dbReference type="ARBA" id="ARBA00022989"/>
    </source>
</evidence>